<feature type="compositionally biased region" description="Basic and acidic residues" evidence="10">
    <location>
        <begin position="561"/>
        <end position="572"/>
    </location>
</feature>
<evidence type="ECO:0000256" key="3">
    <source>
        <dbReference type="ARBA" id="ARBA00022816"/>
    </source>
</evidence>
<keyword evidence="3" id="KW-0509">mRNA transport</keyword>
<name>A0A4Z2CB68_9TELE</name>
<feature type="compositionally biased region" description="Acidic residues" evidence="10">
    <location>
        <begin position="367"/>
        <end position="376"/>
    </location>
</feature>
<evidence type="ECO:0000256" key="9">
    <source>
        <dbReference type="PROSITE-ProRule" id="PRU00649"/>
    </source>
</evidence>
<evidence type="ECO:0000256" key="6">
    <source>
        <dbReference type="ARBA" id="ARBA00023187"/>
    </source>
</evidence>
<dbReference type="InterPro" id="IPR035441">
    <property type="entry name" value="TFIIS/LEDGF_dom_sf"/>
</dbReference>
<keyword evidence="4" id="KW-0805">Transcription regulation</keyword>
<dbReference type="Pfam" id="PF08711">
    <property type="entry name" value="Med26"/>
    <property type="match status" value="1"/>
</dbReference>
<evidence type="ECO:0000256" key="4">
    <source>
        <dbReference type="ARBA" id="ARBA00023015"/>
    </source>
</evidence>
<keyword evidence="1" id="KW-0813">Transport</keyword>
<comment type="subcellular location">
    <subcellularLocation>
        <location evidence="9">Nucleus</location>
    </subcellularLocation>
</comment>
<comment type="caution">
    <text evidence="12">The sequence shown here is derived from an EMBL/GenBank/DDBJ whole genome shotgun (WGS) entry which is preliminary data.</text>
</comment>
<keyword evidence="7 9" id="KW-0539">Nucleus</keyword>
<organism evidence="12 13">
    <name type="scientific">Takifugu bimaculatus</name>
    <dbReference type="NCBI Taxonomy" id="433685"/>
    <lineage>
        <taxon>Eukaryota</taxon>
        <taxon>Metazoa</taxon>
        <taxon>Chordata</taxon>
        <taxon>Craniata</taxon>
        <taxon>Vertebrata</taxon>
        <taxon>Euteleostomi</taxon>
        <taxon>Actinopterygii</taxon>
        <taxon>Neopterygii</taxon>
        <taxon>Teleostei</taxon>
        <taxon>Neoteleostei</taxon>
        <taxon>Acanthomorphata</taxon>
        <taxon>Eupercaria</taxon>
        <taxon>Tetraodontiformes</taxon>
        <taxon>Tetradontoidea</taxon>
        <taxon>Tetraodontidae</taxon>
        <taxon>Takifugu</taxon>
    </lineage>
</organism>
<evidence type="ECO:0000313" key="13">
    <source>
        <dbReference type="Proteomes" id="UP000516260"/>
    </source>
</evidence>
<feature type="compositionally biased region" description="Basic and acidic residues" evidence="10">
    <location>
        <begin position="52"/>
        <end position="84"/>
    </location>
</feature>
<feature type="compositionally biased region" description="Basic and acidic residues" evidence="10">
    <location>
        <begin position="23"/>
        <end position="36"/>
    </location>
</feature>
<evidence type="ECO:0000256" key="8">
    <source>
        <dbReference type="ARBA" id="ARBA00037992"/>
    </source>
</evidence>
<dbReference type="PROSITE" id="PS51319">
    <property type="entry name" value="TFIIS_N"/>
    <property type="match status" value="1"/>
</dbReference>
<comment type="similarity">
    <text evidence="8">Belongs to the IWS1 family.</text>
</comment>
<evidence type="ECO:0000256" key="7">
    <source>
        <dbReference type="ARBA" id="ARBA00023242"/>
    </source>
</evidence>
<dbReference type="GO" id="GO:0005634">
    <property type="term" value="C:nucleus"/>
    <property type="evidence" value="ECO:0007669"/>
    <property type="project" value="UniProtKB-SubCell"/>
</dbReference>
<dbReference type="GO" id="GO:0008380">
    <property type="term" value="P:RNA splicing"/>
    <property type="evidence" value="ECO:0007669"/>
    <property type="project" value="UniProtKB-KW"/>
</dbReference>
<evidence type="ECO:0000256" key="5">
    <source>
        <dbReference type="ARBA" id="ARBA00023163"/>
    </source>
</evidence>
<dbReference type="InterPro" id="IPR051037">
    <property type="entry name" value="RNAPII_TF_IWS1"/>
</dbReference>
<evidence type="ECO:0000256" key="1">
    <source>
        <dbReference type="ARBA" id="ARBA00022448"/>
    </source>
</evidence>
<keyword evidence="2" id="KW-0507">mRNA processing</keyword>
<dbReference type="GO" id="GO:0006397">
    <property type="term" value="P:mRNA processing"/>
    <property type="evidence" value="ECO:0007669"/>
    <property type="project" value="UniProtKB-KW"/>
</dbReference>
<evidence type="ECO:0000256" key="10">
    <source>
        <dbReference type="SAM" id="MobiDB-lite"/>
    </source>
</evidence>
<evidence type="ECO:0000259" key="11">
    <source>
        <dbReference type="PROSITE" id="PS51319"/>
    </source>
</evidence>
<dbReference type="PANTHER" id="PTHR46010:SF1">
    <property type="entry name" value="PROTEIN IWS1 HOMOLOG"/>
    <property type="match status" value="1"/>
</dbReference>
<dbReference type="PANTHER" id="PTHR46010">
    <property type="entry name" value="PROTEIN IWS1 HOMOLOG"/>
    <property type="match status" value="1"/>
</dbReference>
<dbReference type="EMBL" id="SWLE01000003">
    <property type="protein sequence ID" value="TNN01391.1"/>
    <property type="molecule type" value="Genomic_DNA"/>
</dbReference>
<dbReference type="InterPro" id="IPR017923">
    <property type="entry name" value="TFIIS_N"/>
</dbReference>
<keyword evidence="5" id="KW-0804">Transcription</keyword>
<protein>
    <recommendedName>
        <fullName evidence="11">TFIIS N-terminal domain-containing protein</fullName>
    </recommendedName>
</protein>
<gene>
    <name evidence="12" type="ORF">fugu_010773</name>
</gene>
<feature type="compositionally biased region" description="Basic and acidic residues" evidence="10">
    <location>
        <begin position="588"/>
        <end position="604"/>
    </location>
</feature>
<dbReference type="FunFam" id="1.20.930.10:FF:000001">
    <property type="entry name" value="IWS1, SUPT6H interacting protein"/>
    <property type="match status" value="1"/>
</dbReference>
<feature type="region of interest" description="Disordered" evidence="10">
    <location>
        <begin position="1"/>
        <end position="385"/>
    </location>
</feature>
<keyword evidence="6" id="KW-0508">mRNA splicing</keyword>
<accession>A0A4Z2CB68</accession>
<proteinExistence type="inferred from homology"/>
<evidence type="ECO:0000313" key="12">
    <source>
        <dbReference type="EMBL" id="TNN01391.1"/>
    </source>
</evidence>
<dbReference type="AlphaFoldDB" id="A0A4Z2CB68"/>
<sequence>MDGEEDDFTSVHQSDDGGGTPVQDEHQASDDERTCNQDDASNDEDTPATMELRGEHVGDSNSHRGAECDSDAEDPRADHNHNSESEGYNSQPVESDEEPSPVKRAVSGTDNEDEPPVKDDVGRAEGQGSSSDEEEGTKMAADSDSDHEQDRPLAGSPSRRSNPDSDLDPEMPARPPSGPVYSEEEEQGEQEPVGGADGRRWKAVMQSDSEDDVMMRKTSKGNDEEQQEEEEHRNASGQPVKRKKAILSDSEDEEQLEAPVVKRSRAVSDDENSNSDAELVRPDSSLAAKLKELGSDSGSEDEERAVEKKDEKTLFGSDSDSGEDEEEKMIADIFGESGDEEEEEFTGFNQEDLGVVDKASKAQKREEEEEESDSDEGINRSGQDCSFMSDFDIMLARRKAMNSKRRRHRDGGTFINDADDVVSAMITKMNEAAEEDRELNSHKKPALKKLTLLPQVVMHLKKQDLKESFIDSGVMSAIKEWISPLPDKSLPALRIREELLRILMELPSVSQETLKHSGIGRAVMYLYKHPKESRSNKDLSLKLINEWSRPIFGLSSNYKGMTREERQQRDLDQQMPQKRRLSSGGQTPRRDLEKQLTGEEKALRPGDPGFCARARVPMPSNKDYVVRPKWNVEMDSSRSIYRKGISLLEKHKRRFAEQRKLKRPQGAVKISVEGNRMPL</sequence>
<reference evidence="12 13" key="1">
    <citation type="submission" date="2019-04" db="EMBL/GenBank/DDBJ databases">
        <title>The sequence and de novo assembly of Takifugu bimaculatus genome using PacBio and Hi-C technologies.</title>
        <authorList>
            <person name="Xu P."/>
            <person name="Liu B."/>
            <person name="Zhou Z."/>
        </authorList>
    </citation>
    <scope>NUCLEOTIDE SEQUENCE [LARGE SCALE GENOMIC DNA]</scope>
    <source>
        <strain evidence="12">TB-2018</strain>
        <tissue evidence="12">Muscle</tissue>
    </source>
</reference>
<feature type="region of interest" description="Disordered" evidence="10">
    <location>
        <begin position="558"/>
        <end position="616"/>
    </location>
</feature>
<dbReference type="GO" id="GO:0016973">
    <property type="term" value="P:poly(A)+ mRNA export from nucleus"/>
    <property type="evidence" value="ECO:0007669"/>
    <property type="project" value="TreeGrafter"/>
</dbReference>
<feature type="domain" description="TFIIS N-terminal" evidence="11">
    <location>
        <begin position="476"/>
        <end position="554"/>
    </location>
</feature>
<evidence type="ECO:0000256" key="2">
    <source>
        <dbReference type="ARBA" id="ARBA00022664"/>
    </source>
</evidence>
<dbReference type="Proteomes" id="UP000516260">
    <property type="component" value="Chromosome 11"/>
</dbReference>
<dbReference type="Gene3D" id="1.20.930.10">
    <property type="entry name" value="Conserved domain common to transcription factors TFIIS, elongin A, CRSP70"/>
    <property type="match status" value="1"/>
</dbReference>
<keyword evidence="13" id="KW-1185">Reference proteome</keyword>